<organism evidence="8">
    <name type="scientific">marine sediment metagenome</name>
    <dbReference type="NCBI Taxonomy" id="412755"/>
    <lineage>
        <taxon>unclassified sequences</taxon>
        <taxon>metagenomes</taxon>
        <taxon>ecological metagenomes</taxon>
    </lineage>
</organism>
<dbReference type="Gene3D" id="1.10.357.140">
    <property type="entry name" value="UbiA prenyltransferase"/>
    <property type="match status" value="1"/>
</dbReference>
<evidence type="ECO:0000256" key="1">
    <source>
        <dbReference type="ARBA" id="ARBA00004141"/>
    </source>
</evidence>
<accession>X0T724</accession>
<dbReference type="InterPro" id="IPR006369">
    <property type="entry name" value="Protohaem_IX_farnesylTrfase"/>
</dbReference>
<keyword evidence="3 7" id="KW-0812">Transmembrane</keyword>
<feature type="transmembrane region" description="Helical" evidence="7">
    <location>
        <begin position="117"/>
        <end position="135"/>
    </location>
</feature>
<feature type="transmembrane region" description="Helical" evidence="7">
    <location>
        <begin position="167"/>
        <end position="191"/>
    </location>
</feature>
<gene>
    <name evidence="8" type="ORF">S01H1_04204</name>
</gene>
<sequence>MLMESTQSRAAFKTILNYIEVLKPRETILLTFIGVCAAVIAGGGQPPIDTLLLATLALLLGSGAANGLTNYLDREVDAKMERVRHRPLPSKRIFPAWKMLPLAISLAVAALIMAWFLHYLCFIFGLLGLIVAVTWRKRITCALPQGAIASCAPVLIGYVAISHQLELTLLLLCILITIWTPLHVWSVMIANRDDYRQAGITYFPISLGIKDAIKVLLGLAVLLLGSSIALYYYSDRDLGMLYLVVASILGILTVIATARLVFTGIS</sequence>
<evidence type="ECO:0000256" key="6">
    <source>
        <dbReference type="ARBA" id="ARBA00023136"/>
    </source>
</evidence>
<dbReference type="PANTHER" id="PTHR43448:SF2">
    <property type="entry name" value="PROTOHEME IX FARNESYLTRANSFERASE, MITOCHONDRIAL"/>
    <property type="match status" value="1"/>
</dbReference>
<evidence type="ECO:0000256" key="3">
    <source>
        <dbReference type="ARBA" id="ARBA00022692"/>
    </source>
</evidence>
<keyword evidence="6 7" id="KW-0472">Membrane</keyword>
<protein>
    <recommendedName>
        <fullName evidence="9">Heme o synthase</fullName>
    </recommendedName>
</protein>
<evidence type="ECO:0000256" key="5">
    <source>
        <dbReference type="ARBA" id="ARBA00023133"/>
    </source>
</evidence>
<dbReference type="PANTHER" id="PTHR43448">
    <property type="entry name" value="PROTOHEME IX FARNESYLTRANSFERASE, MITOCHONDRIAL"/>
    <property type="match status" value="1"/>
</dbReference>
<evidence type="ECO:0008006" key="9">
    <source>
        <dbReference type="Google" id="ProtNLM"/>
    </source>
</evidence>
<feature type="transmembrane region" description="Helical" evidence="7">
    <location>
        <begin position="212"/>
        <end position="233"/>
    </location>
</feature>
<proteinExistence type="predicted"/>
<dbReference type="Pfam" id="PF01040">
    <property type="entry name" value="UbiA"/>
    <property type="match status" value="1"/>
</dbReference>
<keyword evidence="5" id="KW-0350">Heme biosynthesis</keyword>
<evidence type="ECO:0000313" key="8">
    <source>
        <dbReference type="EMBL" id="GAF83136.1"/>
    </source>
</evidence>
<evidence type="ECO:0000256" key="4">
    <source>
        <dbReference type="ARBA" id="ARBA00022989"/>
    </source>
</evidence>
<dbReference type="InterPro" id="IPR000537">
    <property type="entry name" value="UbiA_prenyltransferase"/>
</dbReference>
<evidence type="ECO:0000256" key="2">
    <source>
        <dbReference type="ARBA" id="ARBA00022679"/>
    </source>
</evidence>
<dbReference type="AlphaFoldDB" id="X0T724"/>
<name>X0T724_9ZZZZ</name>
<feature type="transmembrane region" description="Helical" evidence="7">
    <location>
        <begin position="27"/>
        <end position="45"/>
    </location>
</feature>
<reference evidence="8" key="1">
    <citation type="journal article" date="2014" name="Front. Microbiol.">
        <title>High frequency of phylogenetically diverse reductive dehalogenase-homologous genes in deep subseafloor sedimentary metagenomes.</title>
        <authorList>
            <person name="Kawai M."/>
            <person name="Futagami T."/>
            <person name="Toyoda A."/>
            <person name="Takaki Y."/>
            <person name="Nishi S."/>
            <person name="Hori S."/>
            <person name="Arai W."/>
            <person name="Tsubouchi T."/>
            <person name="Morono Y."/>
            <person name="Uchiyama I."/>
            <person name="Ito T."/>
            <person name="Fujiyama A."/>
            <person name="Inagaki F."/>
            <person name="Takami H."/>
        </authorList>
    </citation>
    <scope>NUCLEOTIDE SEQUENCE</scope>
    <source>
        <strain evidence="8">Expedition CK06-06</strain>
    </source>
</reference>
<feature type="non-terminal residue" evidence="8">
    <location>
        <position position="266"/>
    </location>
</feature>
<dbReference type="GO" id="GO:0008495">
    <property type="term" value="F:protoheme IX farnesyltransferase activity"/>
    <property type="evidence" value="ECO:0007669"/>
    <property type="project" value="InterPro"/>
</dbReference>
<comment type="subcellular location">
    <subcellularLocation>
        <location evidence="1">Membrane</location>
        <topology evidence="1">Multi-pass membrane protein</topology>
    </subcellularLocation>
</comment>
<keyword evidence="4 7" id="KW-1133">Transmembrane helix</keyword>
<dbReference type="InterPro" id="IPR044878">
    <property type="entry name" value="UbiA_sf"/>
</dbReference>
<evidence type="ECO:0000256" key="7">
    <source>
        <dbReference type="SAM" id="Phobius"/>
    </source>
</evidence>
<feature type="transmembrane region" description="Helical" evidence="7">
    <location>
        <begin position="239"/>
        <end position="262"/>
    </location>
</feature>
<feature type="transmembrane region" description="Helical" evidence="7">
    <location>
        <begin position="93"/>
        <end position="111"/>
    </location>
</feature>
<dbReference type="GO" id="GO:0016020">
    <property type="term" value="C:membrane"/>
    <property type="evidence" value="ECO:0007669"/>
    <property type="project" value="UniProtKB-SubCell"/>
</dbReference>
<feature type="transmembrane region" description="Helical" evidence="7">
    <location>
        <begin position="51"/>
        <end position="72"/>
    </location>
</feature>
<comment type="caution">
    <text evidence="8">The sequence shown here is derived from an EMBL/GenBank/DDBJ whole genome shotgun (WGS) entry which is preliminary data.</text>
</comment>
<keyword evidence="2" id="KW-0808">Transferase</keyword>
<dbReference type="GO" id="GO:0006783">
    <property type="term" value="P:heme biosynthetic process"/>
    <property type="evidence" value="ECO:0007669"/>
    <property type="project" value="UniProtKB-KW"/>
</dbReference>
<dbReference type="EMBL" id="BARS01002230">
    <property type="protein sequence ID" value="GAF83136.1"/>
    <property type="molecule type" value="Genomic_DNA"/>
</dbReference>